<gene>
    <name evidence="7" type="ORF">CRN52_21720</name>
</gene>
<keyword evidence="3 6" id="KW-0812">Transmembrane</keyword>
<organism evidence="7 8">
    <name type="scientific">Vibrio vulnificus</name>
    <dbReference type="NCBI Taxonomy" id="672"/>
    <lineage>
        <taxon>Bacteria</taxon>
        <taxon>Pseudomonadati</taxon>
        <taxon>Pseudomonadota</taxon>
        <taxon>Gammaproteobacteria</taxon>
        <taxon>Vibrionales</taxon>
        <taxon>Vibrionaceae</taxon>
        <taxon>Vibrio</taxon>
    </lineage>
</organism>
<keyword evidence="4 6" id="KW-1133">Transmembrane helix</keyword>
<evidence type="ECO:0000313" key="7">
    <source>
        <dbReference type="EMBL" id="POB42763.1"/>
    </source>
</evidence>
<dbReference type="InterPro" id="IPR002797">
    <property type="entry name" value="Polysacc_synth"/>
</dbReference>
<comment type="subcellular location">
    <subcellularLocation>
        <location evidence="1">Cell membrane</location>
        <topology evidence="1">Multi-pass membrane protein</topology>
    </subcellularLocation>
</comment>
<evidence type="ECO:0000256" key="4">
    <source>
        <dbReference type="ARBA" id="ARBA00022989"/>
    </source>
</evidence>
<feature type="transmembrane region" description="Helical" evidence="6">
    <location>
        <begin position="382"/>
        <end position="402"/>
    </location>
</feature>
<evidence type="ECO:0000256" key="6">
    <source>
        <dbReference type="SAM" id="Phobius"/>
    </source>
</evidence>
<protein>
    <submittedName>
        <fullName evidence="7">Oligosaccharide translocase SypK</fullName>
    </submittedName>
</protein>
<feature type="transmembrane region" description="Helical" evidence="6">
    <location>
        <begin position="295"/>
        <end position="317"/>
    </location>
</feature>
<evidence type="ECO:0000313" key="8">
    <source>
        <dbReference type="Proteomes" id="UP000237466"/>
    </source>
</evidence>
<dbReference type="Pfam" id="PF01943">
    <property type="entry name" value="Polysacc_synt"/>
    <property type="match status" value="1"/>
</dbReference>
<feature type="transmembrane region" description="Helical" evidence="6">
    <location>
        <begin position="180"/>
        <end position="199"/>
    </location>
</feature>
<dbReference type="PANTHER" id="PTHR30250">
    <property type="entry name" value="PST FAMILY PREDICTED COLANIC ACID TRANSPORTER"/>
    <property type="match status" value="1"/>
</dbReference>
<feature type="transmembrane region" description="Helical" evidence="6">
    <location>
        <begin position="414"/>
        <end position="434"/>
    </location>
</feature>
<reference evidence="7 8" key="1">
    <citation type="journal article" date="2018" name="Front. Microbiol.">
        <title>Phylogeny of Vibrio vulnificus from the Analysis of the Core-Genome: Implications for Intra-Species Taxonomy.</title>
        <authorList>
            <person name="Roig F.J."/>
            <person name="Gonzalez-Candelas F."/>
            <person name="Sanjuan E."/>
            <person name="Fouz B."/>
            <person name="Feil E.J."/>
            <person name="Llorens C."/>
            <person name="Baker-Austin C."/>
            <person name="Oliver J.D."/>
            <person name="Danin-Poleg Y."/>
            <person name="Gibas C.J."/>
            <person name="Kashi Y."/>
            <person name="Gulig P.A."/>
            <person name="Morrison S.S."/>
            <person name="Amaro C."/>
        </authorList>
    </citation>
    <scope>NUCLEOTIDE SEQUENCE [LARGE SCALE GENOMIC DNA]</scope>
    <source>
        <strain evidence="7 8">CECT4608</strain>
    </source>
</reference>
<name>A0A2S3QX68_VIBVL</name>
<keyword evidence="5 6" id="KW-0472">Membrane</keyword>
<feature type="transmembrane region" description="Helical" evidence="6">
    <location>
        <begin position="50"/>
        <end position="70"/>
    </location>
</feature>
<feature type="transmembrane region" description="Helical" evidence="6">
    <location>
        <begin position="90"/>
        <end position="114"/>
    </location>
</feature>
<feature type="transmembrane region" description="Helical" evidence="6">
    <location>
        <begin position="440"/>
        <end position="459"/>
    </location>
</feature>
<feature type="transmembrane region" description="Helical" evidence="6">
    <location>
        <begin position="219"/>
        <end position="239"/>
    </location>
</feature>
<evidence type="ECO:0000256" key="5">
    <source>
        <dbReference type="ARBA" id="ARBA00023136"/>
    </source>
</evidence>
<evidence type="ECO:0000256" key="1">
    <source>
        <dbReference type="ARBA" id="ARBA00004651"/>
    </source>
</evidence>
<comment type="caution">
    <text evidence="7">The sequence shown here is derived from an EMBL/GenBank/DDBJ whole genome shotgun (WGS) entry which is preliminary data.</text>
</comment>
<feature type="transmembrane region" description="Helical" evidence="6">
    <location>
        <begin position="359"/>
        <end position="376"/>
    </location>
</feature>
<dbReference type="PANTHER" id="PTHR30250:SF11">
    <property type="entry name" value="O-ANTIGEN TRANSPORTER-RELATED"/>
    <property type="match status" value="1"/>
</dbReference>
<evidence type="ECO:0000256" key="2">
    <source>
        <dbReference type="ARBA" id="ARBA00022475"/>
    </source>
</evidence>
<feature type="transmembrane region" description="Helical" evidence="6">
    <location>
        <begin position="120"/>
        <end position="145"/>
    </location>
</feature>
<dbReference type="InterPro" id="IPR050833">
    <property type="entry name" value="Poly_Biosynth_Transport"/>
</dbReference>
<feature type="transmembrane region" description="Helical" evidence="6">
    <location>
        <begin position="12"/>
        <end position="38"/>
    </location>
</feature>
<feature type="transmembrane region" description="Helical" evidence="6">
    <location>
        <begin position="152"/>
        <end position="174"/>
    </location>
</feature>
<proteinExistence type="predicted"/>
<dbReference type="AlphaFoldDB" id="A0A2S3QX68"/>
<evidence type="ECO:0000256" key="3">
    <source>
        <dbReference type="ARBA" id="ARBA00022692"/>
    </source>
</evidence>
<keyword evidence="2" id="KW-1003">Cell membrane</keyword>
<dbReference type="GO" id="GO:0005886">
    <property type="term" value="C:plasma membrane"/>
    <property type="evidence" value="ECO:0007669"/>
    <property type="project" value="UniProtKB-SubCell"/>
</dbReference>
<accession>A0A2S3QX68</accession>
<feature type="transmembrane region" description="Helical" evidence="6">
    <location>
        <begin position="251"/>
        <end position="274"/>
    </location>
</feature>
<dbReference type="RefSeq" id="WP_047112044.1">
    <property type="nucleotide sequence ID" value="NZ_CP134783.1"/>
</dbReference>
<dbReference type="Proteomes" id="UP000237466">
    <property type="component" value="Unassembled WGS sequence"/>
</dbReference>
<dbReference type="EMBL" id="PDGH01000142">
    <property type="protein sequence ID" value="POB42763.1"/>
    <property type="molecule type" value="Genomic_DNA"/>
</dbReference>
<feature type="transmembrane region" description="Helical" evidence="6">
    <location>
        <begin position="323"/>
        <end position="339"/>
    </location>
</feature>
<sequence>MRLRQLRHSRSLQNISLFGVALILQKGAALLMLPIMAHYLSTTQLGTLELLASIGTFSALMVSLSLHEVLYRFAAPCESMNEKKQVVNQVYSLAAIIALTFFLLAFAIVQNIAWEGELNAITLSLLFACISFECLIAIGTAWLRIQDDKAKALVTITLSALVLQLSCVLLVLHYRPSVTGLLLCSLLSALYQCVALHWLNRYRIASISSAQLKRWLRYAAPLMLSALLAFTLNGAERWFIGGFSSLAQLGIYAIAAKFSLALCILVQPFGMWWMPKRFECLARSGETKAVKISQCGLVYISLLAVAVFAIAKVFVLYALPTTFASAITFLALLIPAAMFKESYELVNLGLLYRHQTRQLLILNLVCALLAVSLFWGLSSFGVVGVCFALAITQGVRAIGVMVLSQRAFALPWQFFRLAMIFLCALIGVGTLYFASDWLTGAVSILLCLGVIIVLAWPILHFQSTPRESAQQGLQAAPSLNAHEEAL</sequence>